<dbReference type="AlphaFoldDB" id="A0A8I1Y3Y0"/>
<evidence type="ECO:0000313" key="2">
    <source>
        <dbReference type="EMBL" id="MBP1294124.1"/>
    </source>
</evidence>
<proteinExistence type="predicted"/>
<sequence length="490" mass="53655">MASKDSSRGKKRSSTADLLRLIAEDRAESGGRRPTAPSGHPALAILLLGRWDDAFGILHQLSEEIIGAERAQGLLDKCGDRQTIQSEIRETVDELYKRGTHQAGALALAWSMMTCRPSYPPSFRSVLPQLQHALDAADLSAEDDGDCRDRLRIWWAAGAGDYVREKRSMFALAAAVLAGEIEKESALETPASEIDVAKWFRTPYPGPTLVVMPAAKATKLNNYNKPFAEILDKALPLVCARNLDEARRRLSNEFPHASAALSALFKDLREGEPVRMKPTILLGSPGCGKSRMVRKFASAIGIQHVHRYDGASSSDGQFAGTSKGWSNTEASVPARAVLASRTANPLVFVDEIDKATSNHHGGLVNSITGYLDMETSKFMRDQSTDCVFDLSMVSYLATANDVSGLPEHIRDRFRILRVPAPTLVDLPLLAASIMEDLAREDPERAGDEPLAPDELMVIAKAWERAGFSLRKLQKIVAATLEARDACRMRH</sequence>
<dbReference type="Proteomes" id="UP000673383">
    <property type="component" value="Unassembled WGS sequence"/>
</dbReference>
<dbReference type="SUPFAM" id="SSF52540">
    <property type="entry name" value="P-loop containing nucleoside triphosphate hydrolases"/>
    <property type="match status" value="1"/>
</dbReference>
<evidence type="ECO:0000313" key="3">
    <source>
        <dbReference type="Proteomes" id="UP000673383"/>
    </source>
</evidence>
<dbReference type="GO" id="GO:0004252">
    <property type="term" value="F:serine-type endopeptidase activity"/>
    <property type="evidence" value="ECO:0007669"/>
    <property type="project" value="InterPro"/>
</dbReference>
<dbReference type="InterPro" id="IPR003593">
    <property type="entry name" value="AAA+_ATPase"/>
</dbReference>
<dbReference type="GO" id="GO:0004176">
    <property type="term" value="F:ATP-dependent peptidase activity"/>
    <property type="evidence" value="ECO:0007669"/>
    <property type="project" value="InterPro"/>
</dbReference>
<comment type="caution">
    <text evidence="2">The sequence shown here is derived from an EMBL/GenBank/DDBJ whole genome shotgun (WGS) entry which is preliminary data.</text>
</comment>
<protein>
    <recommendedName>
        <fullName evidence="1">AAA+ ATPase domain-containing protein</fullName>
    </recommendedName>
</protein>
<accession>A0A8I1Y3Y0</accession>
<dbReference type="InterPro" id="IPR003959">
    <property type="entry name" value="ATPase_AAA_core"/>
</dbReference>
<dbReference type="InterPro" id="IPR027065">
    <property type="entry name" value="Lon_Prtase"/>
</dbReference>
<organism evidence="2 3">
    <name type="scientific">Bradyrhizobium elkanii</name>
    <dbReference type="NCBI Taxonomy" id="29448"/>
    <lineage>
        <taxon>Bacteria</taxon>
        <taxon>Pseudomonadati</taxon>
        <taxon>Pseudomonadota</taxon>
        <taxon>Alphaproteobacteria</taxon>
        <taxon>Hyphomicrobiales</taxon>
        <taxon>Nitrobacteraceae</taxon>
        <taxon>Bradyrhizobium</taxon>
    </lineage>
</organism>
<dbReference type="EMBL" id="JAFICZ010000001">
    <property type="protein sequence ID" value="MBP1294124.1"/>
    <property type="molecule type" value="Genomic_DNA"/>
</dbReference>
<dbReference type="GO" id="GO:0016887">
    <property type="term" value="F:ATP hydrolysis activity"/>
    <property type="evidence" value="ECO:0007669"/>
    <property type="project" value="InterPro"/>
</dbReference>
<feature type="domain" description="AAA+ ATPase" evidence="1">
    <location>
        <begin position="275"/>
        <end position="428"/>
    </location>
</feature>
<dbReference type="Pfam" id="PF00004">
    <property type="entry name" value="AAA"/>
    <property type="match status" value="1"/>
</dbReference>
<dbReference type="PANTHER" id="PTHR10046">
    <property type="entry name" value="ATP DEPENDENT LON PROTEASE FAMILY MEMBER"/>
    <property type="match status" value="1"/>
</dbReference>
<dbReference type="SMART" id="SM00382">
    <property type="entry name" value="AAA"/>
    <property type="match status" value="1"/>
</dbReference>
<dbReference type="GO" id="GO:0030163">
    <property type="term" value="P:protein catabolic process"/>
    <property type="evidence" value="ECO:0007669"/>
    <property type="project" value="InterPro"/>
</dbReference>
<gene>
    <name evidence="2" type="ORF">JOH49_003877</name>
</gene>
<dbReference type="InterPro" id="IPR027417">
    <property type="entry name" value="P-loop_NTPase"/>
</dbReference>
<name>A0A8I1Y3Y0_BRAEL</name>
<reference evidence="2" key="1">
    <citation type="submission" date="2021-02" db="EMBL/GenBank/DDBJ databases">
        <title>Genomic Encyclopedia of Type Strains, Phase IV (KMG-V): Genome sequencing to study the core and pangenomes of soil and plant-associated prokaryotes.</title>
        <authorList>
            <person name="Whitman W."/>
        </authorList>
    </citation>
    <scope>NUCLEOTIDE SEQUENCE</scope>
    <source>
        <strain evidence="2">USDA 406</strain>
    </source>
</reference>
<dbReference type="Gene3D" id="3.40.50.300">
    <property type="entry name" value="P-loop containing nucleotide triphosphate hydrolases"/>
    <property type="match status" value="1"/>
</dbReference>
<evidence type="ECO:0000259" key="1">
    <source>
        <dbReference type="SMART" id="SM00382"/>
    </source>
</evidence>
<dbReference type="RefSeq" id="WP_209944082.1">
    <property type="nucleotide sequence ID" value="NZ_JAFICZ010000001.1"/>
</dbReference>
<dbReference type="GO" id="GO:0005524">
    <property type="term" value="F:ATP binding"/>
    <property type="evidence" value="ECO:0007669"/>
    <property type="project" value="InterPro"/>
</dbReference>